<dbReference type="Proteomes" id="UP000287857">
    <property type="component" value="Unassembled WGS sequence"/>
</dbReference>
<keyword evidence="1" id="KW-1133">Transmembrane helix</keyword>
<gene>
    <name evidence="2" type="ORF">CBF37_05525</name>
</gene>
<sequence>MINTLKNSFTQAALGSTIWITMLATLQFHQRIVPFHFIWNILLIGLLMGLVFGVIYPYLWHYSTFKALTNIIISTCANNICMFIGLTLYSRDMLNIVMPYWIGIILLTLIGHIIGFYFYSKYKNSQLTKELNRLI</sequence>
<proteinExistence type="predicted"/>
<dbReference type="AlphaFoldDB" id="A0A429ZYR4"/>
<evidence type="ECO:0000256" key="1">
    <source>
        <dbReference type="SAM" id="Phobius"/>
    </source>
</evidence>
<keyword evidence="1" id="KW-0472">Membrane</keyword>
<feature type="transmembrane region" description="Helical" evidence="1">
    <location>
        <begin position="67"/>
        <end position="88"/>
    </location>
</feature>
<reference evidence="2 3" key="1">
    <citation type="submission" date="2017-05" db="EMBL/GenBank/DDBJ databases">
        <title>Vagococcus spp. assemblies.</title>
        <authorList>
            <person name="Gulvik C.A."/>
        </authorList>
    </citation>
    <scope>NUCLEOTIDE SEQUENCE [LARGE SCALE GENOMIC DNA]</scope>
    <source>
        <strain evidence="2 3">SS1995</strain>
    </source>
</reference>
<keyword evidence="1" id="KW-0812">Transmembrane</keyword>
<comment type="caution">
    <text evidence="2">The sequence shown here is derived from an EMBL/GenBank/DDBJ whole genome shotgun (WGS) entry which is preliminary data.</text>
</comment>
<organism evidence="2 3">
    <name type="scientific">Vagococcus vulneris</name>
    <dbReference type="NCBI Taxonomy" id="1977869"/>
    <lineage>
        <taxon>Bacteria</taxon>
        <taxon>Bacillati</taxon>
        <taxon>Bacillota</taxon>
        <taxon>Bacilli</taxon>
        <taxon>Lactobacillales</taxon>
        <taxon>Enterococcaceae</taxon>
        <taxon>Vagococcus</taxon>
    </lineage>
</organism>
<feature type="transmembrane region" description="Helical" evidence="1">
    <location>
        <begin position="100"/>
        <end position="119"/>
    </location>
</feature>
<dbReference type="EMBL" id="NGJS01000006">
    <property type="protein sequence ID" value="RST99127.1"/>
    <property type="molecule type" value="Genomic_DNA"/>
</dbReference>
<accession>A0A429ZYR4</accession>
<dbReference type="OrthoDB" id="2610916at2"/>
<dbReference type="RefSeq" id="WP_125983756.1">
    <property type="nucleotide sequence ID" value="NZ_NGJS01000006.1"/>
</dbReference>
<keyword evidence="3" id="KW-1185">Reference proteome</keyword>
<evidence type="ECO:0000313" key="2">
    <source>
        <dbReference type="EMBL" id="RST99127.1"/>
    </source>
</evidence>
<name>A0A429ZYR4_9ENTE</name>
<feature type="transmembrane region" description="Helical" evidence="1">
    <location>
        <begin position="12"/>
        <end position="30"/>
    </location>
</feature>
<evidence type="ECO:0000313" key="3">
    <source>
        <dbReference type="Proteomes" id="UP000287857"/>
    </source>
</evidence>
<feature type="transmembrane region" description="Helical" evidence="1">
    <location>
        <begin position="36"/>
        <end position="60"/>
    </location>
</feature>
<evidence type="ECO:0008006" key="4">
    <source>
        <dbReference type="Google" id="ProtNLM"/>
    </source>
</evidence>
<protein>
    <recommendedName>
        <fullName evidence="4">DUF3021 domain-containing protein</fullName>
    </recommendedName>
</protein>